<gene>
    <name evidence="2" type="ORF">ILYODFUR_032272</name>
</gene>
<sequence>RRSSWARLYLTFLFTSSVESSSGFHATFLSSILEPTEEPHVPVSTGPVTRAPPWVSVATWLLSRQVSSWVPVATWQLSRTVPTTVSYSLQNYFVFFSVS</sequence>
<keyword evidence="3" id="KW-1185">Reference proteome</keyword>
<accession>A0ABV0VLK8</accession>
<organism evidence="2 3">
    <name type="scientific">Ilyodon furcidens</name>
    <name type="common">goldbreast splitfin</name>
    <dbReference type="NCBI Taxonomy" id="33524"/>
    <lineage>
        <taxon>Eukaryota</taxon>
        <taxon>Metazoa</taxon>
        <taxon>Chordata</taxon>
        <taxon>Craniata</taxon>
        <taxon>Vertebrata</taxon>
        <taxon>Euteleostomi</taxon>
        <taxon>Actinopterygii</taxon>
        <taxon>Neopterygii</taxon>
        <taxon>Teleostei</taxon>
        <taxon>Neoteleostei</taxon>
        <taxon>Acanthomorphata</taxon>
        <taxon>Ovalentaria</taxon>
        <taxon>Atherinomorphae</taxon>
        <taxon>Cyprinodontiformes</taxon>
        <taxon>Goodeidae</taxon>
        <taxon>Ilyodon</taxon>
    </lineage>
</organism>
<keyword evidence="1" id="KW-0732">Signal</keyword>
<feature type="chain" id="PRO_5045493258" description="Secreted protein" evidence="1">
    <location>
        <begin position="21"/>
        <end position="99"/>
    </location>
</feature>
<dbReference type="EMBL" id="JAHRIQ010109465">
    <property type="protein sequence ID" value="MEQ2257203.1"/>
    <property type="molecule type" value="Genomic_DNA"/>
</dbReference>
<reference evidence="2 3" key="1">
    <citation type="submission" date="2021-06" db="EMBL/GenBank/DDBJ databases">
        <authorList>
            <person name="Palmer J.M."/>
        </authorList>
    </citation>
    <scope>NUCLEOTIDE SEQUENCE [LARGE SCALE GENOMIC DNA]</scope>
    <source>
        <strain evidence="3">if_2019</strain>
        <tissue evidence="2">Muscle</tissue>
    </source>
</reference>
<evidence type="ECO:0000313" key="3">
    <source>
        <dbReference type="Proteomes" id="UP001482620"/>
    </source>
</evidence>
<feature type="signal peptide" evidence="1">
    <location>
        <begin position="1"/>
        <end position="20"/>
    </location>
</feature>
<feature type="non-terminal residue" evidence="2">
    <location>
        <position position="1"/>
    </location>
</feature>
<proteinExistence type="predicted"/>
<protein>
    <recommendedName>
        <fullName evidence="4">Secreted protein</fullName>
    </recommendedName>
</protein>
<name>A0ABV0VLK8_9TELE</name>
<dbReference type="Proteomes" id="UP001482620">
    <property type="component" value="Unassembled WGS sequence"/>
</dbReference>
<evidence type="ECO:0000256" key="1">
    <source>
        <dbReference type="SAM" id="SignalP"/>
    </source>
</evidence>
<comment type="caution">
    <text evidence="2">The sequence shown here is derived from an EMBL/GenBank/DDBJ whole genome shotgun (WGS) entry which is preliminary data.</text>
</comment>
<evidence type="ECO:0008006" key="4">
    <source>
        <dbReference type="Google" id="ProtNLM"/>
    </source>
</evidence>
<evidence type="ECO:0000313" key="2">
    <source>
        <dbReference type="EMBL" id="MEQ2257203.1"/>
    </source>
</evidence>